<reference evidence="1" key="1">
    <citation type="submission" date="2021-06" db="EMBL/GenBank/DDBJ databases">
        <authorList>
            <person name="Kallberg Y."/>
            <person name="Tangrot J."/>
            <person name="Rosling A."/>
        </authorList>
    </citation>
    <scope>NUCLEOTIDE SEQUENCE</scope>
    <source>
        <strain evidence="1">CL356</strain>
    </source>
</reference>
<evidence type="ECO:0000313" key="1">
    <source>
        <dbReference type="EMBL" id="CAG8444837.1"/>
    </source>
</evidence>
<name>A0ACA9K0G5_9GLOM</name>
<comment type="caution">
    <text evidence="1">The sequence shown here is derived from an EMBL/GenBank/DDBJ whole genome shotgun (WGS) entry which is preliminary data.</text>
</comment>
<accession>A0ACA9K0G5</accession>
<gene>
    <name evidence="1" type="ORF">ACOLOM_LOCUS448</name>
</gene>
<sequence length="272" mass="32236">TQMFDRYKLGQGRSAQIDLLSDDEETNFYGEEDIRELFNIEKNIVNMFLEHLQCGFMSQNQILESYQQVYSQSLDWESFARTSDTTFEEFIIDTWNSFEVLMCPKDKATWIGVNLPNSPRIDVTPEVATAKESPYIKDFSRVMYDVKVWSSQHQGEDDEKAQMRSRETENFLWKLRHLVMDKTIVNTCCIKIMYRRLYGSKIKCKSLEKLLEESINWRKIGDLYMMIKKTDQKFGELRRKRGKPIQEFNNLSELQRACLSILMGEYFGDVLY</sequence>
<evidence type="ECO:0000313" key="2">
    <source>
        <dbReference type="Proteomes" id="UP000789525"/>
    </source>
</evidence>
<proteinExistence type="predicted"/>
<dbReference type="Proteomes" id="UP000789525">
    <property type="component" value="Unassembled WGS sequence"/>
</dbReference>
<feature type="non-terminal residue" evidence="1">
    <location>
        <position position="1"/>
    </location>
</feature>
<organism evidence="1 2">
    <name type="scientific">Acaulospora colombiana</name>
    <dbReference type="NCBI Taxonomy" id="27376"/>
    <lineage>
        <taxon>Eukaryota</taxon>
        <taxon>Fungi</taxon>
        <taxon>Fungi incertae sedis</taxon>
        <taxon>Mucoromycota</taxon>
        <taxon>Glomeromycotina</taxon>
        <taxon>Glomeromycetes</taxon>
        <taxon>Diversisporales</taxon>
        <taxon>Acaulosporaceae</taxon>
        <taxon>Acaulospora</taxon>
    </lineage>
</organism>
<keyword evidence="2" id="KW-1185">Reference proteome</keyword>
<dbReference type="EMBL" id="CAJVPT010000458">
    <property type="protein sequence ID" value="CAG8444837.1"/>
    <property type="molecule type" value="Genomic_DNA"/>
</dbReference>
<protein>
    <submittedName>
        <fullName evidence="1">16774_t:CDS:1</fullName>
    </submittedName>
</protein>